<dbReference type="AlphaFoldDB" id="A0A0J8VEB7"/>
<keyword evidence="1" id="KW-0732">Signal</keyword>
<keyword evidence="3" id="KW-1185">Reference proteome</keyword>
<feature type="chain" id="PRO_5030009152" evidence="1">
    <location>
        <begin position="21"/>
        <end position="157"/>
    </location>
</feature>
<name>A0A0J8VEB7_9GAMM</name>
<gene>
    <name evidence="2" type="ORF">C9I94_07060</name>
</gene>
<evidence type="ECO:0000313" key="3">
    <source>
        <dbReference type="Proteomes" id="UP000240481"/>
    </source>
</evidence>
<reference evidence="2 3" key="1">
    <citation type="submission" date="2018-01" db="EMBL/GenBank/DDBJ databases">
        <title>Whole genome sequencing of Histamine producing bacteria.</title>
        <authorList>
            <person name="Butler K."/>
        </authorList>
    </citation>
    <scope>NUCLEOTIDE SEQUENCE [LARGE SCALE GENOMIC DNA]</scope>
    <source>
        <strain evidence="2 3">DSM 24669</strain>
    </source>
</reference>
<dbReference type="OrthoDB" id="7060541at2"/>
<feature type="signal peptide" evidence="1">
    <location>
        <begin position="1"/>
        <end position="20"/>
    </location>
</feature>
<dbReference type="Proteomes" id="UP000240481">
    <property type="component" value="Unassembled WGS sequence"/>
</dbReference>
<proteinExistence type="predicted"/>
<organism evidence="2 3">
    <name type="scientific">Photobacterium swingsii</name>
    <dbReference type="NCBI Taxonomy" id="680026"/>
    <lineage>
        <taxon>Bacteria</taxon>
        <taxon>Pseudomonadati</taxon>
        <taxon>Pseudomonadota</taxon>
        <taxon>Gammaproteobacteria</taxon>
        <taxon>Vibrionales</taxon>
        <taxon>Vibrionaceae</taxon>
        <taxon>Photobacterium</taxon>
    </lineage>
</organism>
<evidence type="ECO:0000256" key="1">
    <source>
        <dbReference type="SAM" id="SignalP"/>
    </source>
</evidence>
<comment type="caution">
    <text evidence="2">The sequence shown here is derived from an EMBL/GenBank/DDBJ whole genome shotgun (WGS) entry which is preliminary data.</text>
</comment>
<evidence type="ECO:0000313" key="2">
    <source>
        <dbReference type="EMBL" id="PSW25404.1"/>
    </source>
</evidence>
<sequence>MSNKGLLALSFVLCTTNSWASSLCRTGEIESFSCRIKSKTVSVCAAKNDQLIYRYGKLGAIELTLVSPVHFSATSYSGGGEGHLTFKNNAYKYVIYSGIMNGEWIDEELGKREKIEVAGVYVIKDDDVLADLKCTGSDDDKAIRYLPPHEREEFMYY</sequence>
<accession>A0A0J8VEB7</accession>
<dbReference type="EMBL" id="PYLZ01000003">
    <property type="protein sequence ID" value="PSW25404.1"/>
    <property type="molecule type" value="Genomic_DNA"/>
</dbReference>
<protein>
    <submittedName>
        <fullName evidence="2">Uncharacterized protein</fullName>
    </submittedName>
</protein>
<dbReference type="RefSeq" id="WP_048897458.1">
    <property type="nucleotide sequence ID" value="NZ_AP024853.1"/>
</dbReference>